<feature type="domain" description="YCII-related" evidence="1">
    <location>
        <begin position="26"/>
        <end position="107"/>
    </location>
</feature>
<accession>A0A1Y2IFT1</accession>
<protein>
    <recommendedName>
        <fullName evidence="1">YCII-related domain-containing protein</fullName>
    </recommendedName>
</protein>
<keyword evidence="3" id="KW-1185">Reference proteome</keyword>
<dbReference type="InterPro" id="IPR005545">
    <property type="entry name" value="YCII"/>
</dbReference>
<evidence type="ECO:0000259" key="1">
    <source>
        <dbReference type="Pfam" id="PF03795"/>
    </source>
</evidence>
<dbReference type="OrthoDB" id="5519740at2759"/>
<dbReference type="Proteomes" id="UP000193067">
    <property type="component" value="Unassembled WGS sequence"/>
</dbReference>
<dbReference type="Gene3D" id="3.30.70.1060">
    <property type="entry name" value="Dimeric alpha+beta barrel"/>
    <property type="match status" value="1"/>
</dbReference>
<gene>
    <name evidence="2" type="ORF">PYCCODRAFT_1417071</name>
</gene>
<name>A0A1Y2IFT1_TRAC3</name>
<dbReference type="EMBL" id="KZ084134">
    <property type="protein sequence ID" value="OSC98761.1"/>
    <property type="molecule type" value="Genomic_DNA"/>
</dbReference>
<dbReference type="Pfam" id="PF03795">
    <property type="entry name" value="YCII"/>
    <property type="match status" value="1"/>
</dbReference>
<evidence type="ECO:0000313" key="3">
    <source>
        <dbReference type="Proteomes" id="UP000193067"/>
    </source>
</evidence>
<reference evidence="2 3" key="1">
    <citation type="journal article" date="2015" name="Biotechnol. Biofuels">
        <title>Enhanced degradation of softwood versus hardwood by the white-rot fungus Pycnoporus coccineus.</title>
        <authorList>
            <person name="Couturier M."/>
            <person name="Navarro D."/>
            <person name="Chevret D."/>
            <person name="Henrissat B."/>
            <person name="Piumi F."/>
            <person name="Ruiz-Duenas F.J."/>
            <person name="Martinez A.T."/>
            <person name="Grigoriev I.V."/>
            <person name="Riley R."/>
            <person name="Lipzen A."/>
            <person name="Berrin J.G."/>
            <person name="Master E.R."/>
            <person name="Rosso M.N."/>
        </authorList>
    </citation>
    <scope>NUCLEOTIDE SEQUENCE [LARGE SCALE GENOMIC DNA]</scope>
    <source>
        <strain evidence="2 3">BRFM310</strain>
    </source>
</reference>
<sequence length="123" mass="13761">MSNGTTNATTQQLRHTFIVYAPDMTDEGAFQRRLSVREQHLNDARLNSTAGTIKLAGAMLTPESIESPTAEKNLKMVGSVFICEAESLQHVRDLFTRDVYYTSGVWDQEKLVIRPLAVAINNF</sequence>
<dbReference type="SUPFAM" id="SSF54909">
    <property type="entry name" value="Dimeric alpha+beta barrel"/>
    <property type="match status" value="1"/>
</dbReference>
<dbReference type="PANTHER" id="PTHR33606">
    <property type="entry name" value="PROTEIN YCII"/>
    <property type="match status" value="1"/>
</dbReference>
<dbReference type="InterPro" id="IPR051807">
    <property type="entry name" value="Sec-metab_biosynth-assoc"/>
</dbReference>
<proteinExistence type="predicted"/>
<dbReference type="InterPro" id="IPR011008">
    <property type="entry name" value="Dimeric_a/b-barrel"/>
</dbReference>
<dbReference type="PANTHER" id="PTHR33606:SF3">
    <property type="entry name" value="PROTEIN YCII"/>
    <property type="match status" value="1"/>
</dbReference>
<dbReference type="AlphaFoldDB" id="A0A1Y2IFT1"/>
<evidence type="ECO:0000313" key="2">
    <source>
        <dbReference type="EMBL" id="OSC98761.1"/>
    </source>
</evidence>
<organism evidence="2 3">
    <name type="scientific">Trametes coccinea (strain BRFM310)</name>
    <name type="common">Pycnoporus coccineus</name>
    <dbReference type="NCBI Taxonomy" id="1353009"/>
    <lineage>
        <taxon>Eukaryota</taxon>
        <taxon>Fungi</taxon>
        <taxon>Dikarya</taxon>
        <taxon>Basidiomycota</taxon>
        <taxon>Agaricomycotina</taxon>
        <taxon>Agaricomycetes</taxon>
        <taxon>Polyporales</taxon>
        <taxon>Polyporaceae</taxon>
        <taxon>Trametes</taxon>
    </lineage>
</organism>